<accession>L0IDV6</accession>
<evidence type="ECO:0000313" key="3">
    <source>
        <dbReference type="Proteomes" id="UP000010846"/>
    </source>
</evidence>
<dbReference type="Proteomes" id="UP000010846">
    <property type="component" value="Chromosome"/>
</dbReference>
<evidence type="ECO:0000256" key="1">
    <source>
        <dbReference type="SAM" id="Phobius"/>
    </source>
</evidence>
<dbReference type="EMBL" id="CP003050">
    <property type="protein sequence ID" value="AGB16152.1"/>
    <property type="molecule type" value="Genomic_DNA"/>
</dbReference>
<keyword evidence="3" id="KW-1185">Reference proteome</keyword>
<proteinExistence type="predicted"/>
<keyword evidence="1" id="KW-0472">Membrane</keyword>
<organism evidence="2 3">
    <name type="scientific">Halovivax ruber (strain DSM 18193 / JCM 13892 / XH-70)</name>
    <dbReference type="NCBI Taxonomy" id="797302"/>
    <lineage>
        <taxon>Archaea</taxon>
        <taxon>Methanobacteriati</taxon>
        <taxon>Methanobacteriota</taxon>
        <taxon>Stenosarchaea group</taxon>
        <taxon>Halobacteria</taxon>
        <taxon>Halobacteriales</taxon>
        <taxon>Natrialbaceae</taxon>
        <taxon>Halovivax</taxon>
    </lineage>
</organism>
<sequence length="76" mass="7657">MQTQTTARRIGGALGVLTVLGTIALGVYGVLSGSVLDPSTIRPLTTALSGVVVFVAVALAATVGARGGGWLETPYW</sequence>
<reference evidence="2" key="1">
    <citation type="submission" date="2011-09" db="EMBL/GenBank/DDBJ databases">
        <title>Complete sequence of Halovivax ruber XH-70.</title>
        <authorList>
            <consortium name="US DOE Joint Genome Institute"/>
            <person name="Lucas S."/>
            <person name="Han J."/>
            <person name="Lapidus A."/>
            <person name="Cheng J.-F."/>
            <person name="Goodwin L."/>
            <person name="Pitluck S."/>
            <person name="Peters L."/>
            <person name="Mikhailova N."/>
            <person name="Davenport K."/>
            <person name="Detter J.C."/>
            <person name="Han C."/>
            <person name="Tapia R."/>
            <person name="Land M."/>
            <person name="Hauser L."/>
            <person name="Kyrpides N."/>
            <person name="Ivanova N."/>
            <person name="Pagani I."/>
            <person name="Sproer C."/>
            <person name="Anderson I."/>
            <person name="Woyke T."/>
        </authorList>
    </citation>
    <scope>NUCLEOTIDE SEQUENCE</scope>
    <source>
        <strain evidence="2">XH-70</strain>
    </source>
</reference>
<dbReference type="RefSeq" id="WP_015300795.1">
    <property type="nucleotide sequence ID" value="NC_019964.1"/>
</dbReference>
<dbReference type="GeneID" id="14376331"/>
<keyword evidence="1" id="KW-1133">Transmembrane helix</keyword>
<feature type="transmembrane region" description="Helical" evidence="1">
    <location>
        <begin position="43"/>
        <end position="65"/>
    </location>
</feature>
<dbReference type="AlphaFoldDB" id="L0IDV6"/>
<evidence type="ECO:0000313" key="2">
    <source>
        <dbReference type="EMBL" id="AGB16152.1"/>
    </source>
</evidence>
<name>L0IDV6_HALRX</name>
<feature type="transmembrane region" description="Helical" evidence="1">
    <location>
        <begin position="12"/>
        <end position="31"/>
    </location>
</feature>
<gene>
    <name evidence="2" type="ordered locus">Halru_1544</name>
</gene>
<dbReference type="KEGG" id="hru:Halru_1544"/>
<keyword evidence="1" id="KW-0812">Transmembrane</keyword>
<protein>
    <submittedName>
        <fullName evidence="2">Uncharacterized protein</fullName>
    </submittedName>
</protein>
<dbReference type="HOGENOM" id="CLU_2645798_0_0_2"/>